<name>A0AAN5C5S3_ASPOZ</name>
<feature type="region of interest" description="Disordered" evidence="1">
    <location>
        <begin position="1"/>
        <end position="68"/>
    </location>
</feature>
<dbReference type="AlphaFoldDB" id="A0AAN5C5S3"/>
<protein>
    <submittedName>
        <fullName evidence="2">Unnamed protein product</fullName>
    </submittedName>
</protein>
<sequence length="68" mass="7911">MQHYSDSSYDDPQMYEYGDDSHDSYRQHTRGSKSGYENGHAYGPGHYQYGNSTFGDDVQLDDDDDDMW</sequence>
<gene>
    <name evidence="2" type="ORF">Aory04_001347600</name>
</gene>
<evidence type="ECO:0000256" key="1">
    <source>
        <dbReference type="SAM" id="MobiDB-lite"/>
    </source>
</evidence>
<accession>A0AAN5C5S3</accession>
<feature type="compositionally biased region" description="Acidic residues" evidence="1">
    <location>
        <begin position="58"/>
        <end position="68"/>
    </location>
</feature>
<evidence type="ECO:0000313" key="2">
    <source>
        <dbReference type="EMBL" id="GMG38893.1"/>
    </source>
</evidence>
<evidence type="ECO:0000313" key="3">
    <source>
        <dbReference type="Proteomes" id="UP001165205"/>
    </source>
</evidence>
<dbReference type="EMBL" id="BSYA01000359">
    <property type="protein sequence ID" value="GMG38893.1"/>
    <property type="molecule type" value="Genomic_DNA"/>
</dbReference>
<dbReference type="Proteomes" id="UP001165205">
    <property type="component" value="Unassembled WGS sequence"/>
</dbReference>
<organism evidence="2 3">
    <name type="scientific">Aspergillus oryzae</name>
    <name type="common">Yellow koji mold</name>
    <dbReference type="NCBI Taxonomy" id="5062"/>
    <lineage>
        <taxon>Eukaryota</taxon>
        <taxon>Fungi</taxon>
        <taxon>Dikarya</taxon>
        <taxon>Ascomycota</taxon>
        <taxon>Pezizomycotina</taxon>
        <taxon>Eurotiomycetes</taxon>
        <taxon>Eurotiomycetidae</taxon>
        <taxon>Eurotiales</taxon>
        <taxon>Aspergillaceae</taxon>
        <taxon>Aspergillus</taxon>
        <taxon>Aspergillus subgen. Circumdati</taxon>
    </lineage>
</organism>
<comment type="caution">
    <text evidence="2">The sequence shown here is derived from an EMBL/GenBank/DDBJ whole genome shotgun (WGS) entry which is preliminary data.</text>
</comment>
<proteinExistence type="predicted"/>
<reference evidence="2" key="1">
    <citation type="submission" date="2023-04" db="EMBL/GenBank/DDBJ databases">
        <title>Aspergillus oryzae NBRC 4228.</title>
        <authorList>
            <person name="Ichikawa N."/>
            <person name="Sato H."/>
            <person name="Tonouchi N."/>
        </authorList>
    </citation>
    <scope>NUCLEOTIDE SEQUENCE</scope>
    <source>
        <strain evidence="2">NBRC 4228</strain>
    </source>
</reference>